<dbReference type="PANTHER" id="PTHR12951:SF1">
    <property type="entry name" value="PROTEIN UNC-119 HOMOLOG"/>
    <property type="match status" value="1"/>
</dbReference>
<comment type="caution">
    <text evidence="6">The sequence shown here is derived from an EMBL/GenBank/DDBJ whole genome shotgun (WGS) entry which is preliminary data.</text>
</comment>
<evidence type="ECO:0000256" key="4">
    <source>
        <dbReference type="ARBA" id="ARBA00023121"/>
    </source>
</evidence>
<dbReference type="InterPro" id="IPR014756">
    <property type="entry name" value="Ig_E-set"/>
</dbReference>
<dbReference type="FunFam" id="2.70.50.40:FF:000003">
    <property type="entry name" value="UNC119 homologue, putative"/>
    <property type="match status" value="1"/>
</dbReference>
<evidence type="ECO:0000256" key="2">
    <source>
        <dbReference type="ARBA" id="ARBA00022448"/>
    </source>
</evidence>
<protein>
    <recommendedName>
        <fullName evidence="5">GMP phosphodiesterase delta subunit domain-containing protein</fullName>
    </recommendedName>
</protein>
<accession>A0AB34JVD3</accession>
<sequence length="202" mass="23203">MVGECDMQGLSLDDTAAYYAPAADEVLTYTEPTPGYCCPLSANIYGIEFESFRIRDYETGQCLFEVSKDPEAPPIDLNNLPPEMEDQVRCISYDFGAEFLDLKTVGTTLQFAVGPNEVPNFRMIERHYFRNHLIKSFDFNFGFCIPNSVNTWEAIYDLPELDPELKQQLIDFPWETQSDSFYYVGETMIMHNKAKYAYTLPP</sequence>
<comment type="similarity">
    <text evidence="1">Belongs to the PDE6D/unc-119 family.</text>
</comment>
<dbReference type="Gene3D" id="2.70.50.40">
    <property type="entry name" value="GMP phosphodiesterase, delta subunit"/>
    <property type="match status" value="1"/>
</dbReference>
<dbReference type="SUPFAM" id="SSF81296">
    <property type="entry name" value="E set domains"/>
    <property type="match status" value="1"/>
</dbReference>
<evidence type="ECO:0000313" key="7">
    <source>
        <dbReference type="Proteomes" id="UP001515480"/>
    </source>
</evidence>
<dbReference type="Pfam" id="PF05351">
    <property type="entry name" value="GMP_PDE_delta"/>
    <property type="match status" value="1"/>
</dbReference>
<dbReference type="GO" id="GO:0005929">
    <property type="term" value="C:cilium"/>
    <property type="evidence" value="ECO:0007669"/>
    <property type="project" value="TreeGrafter"/>
</dbReference>
<reference evidence="6 7" key="1">
    <citation type="journal article" date="2024" name="Science">
        <title>Giant polyketide synthase enzymes in the biosynthesis of giant marine polyether toxins.</title>
        <authorList>
            <person name="Fallon T.R."/>
            <person name="Shende V.V."/>
            <person name="Wierzbicki I.H."/>
            <person name="Pendleton A.L."/>
            <person name="Watervoot N.F."/>
            <person name="Auber R.P."/>
            <person name="Gonzalez D.J."/>
            <person name="Wisecaver J.H."/>
            <person name="Moore B.S."/>
        </authorList>
    </citation>
    <scope>NUCLEOTIDE SEQUENCE [LARGE SCALE GENOMIC DNA]</scope>
    <source>
        <strain evidence="6 7">12B1</strain>
    </source>
</reference>
<keyword evidence="2" id="KW-0813">Transport</keyword>
<dbReference type="GO" id="GO:0008289">
    <property type="term" value="F:lipid binding"/>
    <property type="evidence" value="ECO:0007669"/>
    <property type="project" value="UniProtKB-KW"/>
</dbReference>
<dbReference type="InterPro" id="IPR037036">
    <property type="entry name" value="PDED_dom_sf"/>
</dbReference>
<keyword evidence="4" id="KW-0446">Lipid-binding</keyword>
<dbReference type="GO" id="GO:0060271">
    <property type="term" value="P:cilium assembly"/>
    <property type="evidence" value="ECO:0007669"/>
    <property type="project" value="TreeGrafter"/>
</dbReference>
<dbReference type="Proteomes" id="UP001515480">
    <property type="component" value="Unassembled WGS sequence"/>
</dbReference>
<dbReference type="InterPro" id="IPR051519">
    <property type="entry name" value="PDE6D_unc-119_myristoyl-bd"/>
</dbReference>
<dbReference type="InterPro" id="IPR008015">
    <property type="entry name" value="PDED_dom"/>
</dbReference>
<gene>
    <name evidence="6" type="ORF">AB1Y20_019702</name>
</gene>
<evidence type="ECO:0000313" key="6">
    <source>
        <dbReference type="EMBL" id="KAL1524822.1"/>
    </source>
</evidence>
<name>A0AB34JVD3_PRYPA</name>
<keyword evidence="3" id="KW-0653">Protein transport</keyword>
<dbReference type="AlphaFoldDB" id="A0AB34JVD3"/>
<dbReference type="EMBL" id="JBGBPQ010000005">
    <property type="protein sequence ID" value="KAL1524822.1"/>
    <property type="molecule type" value="Genomic_DNA"/>
</dbReference>
<feature type="domain" description="GMP phosphodiesterase delta subunit" evidence="5">
    <location>
        <begin position="42"/>
        <end position="198"/>
    </location>
</feature>
<evidence type="ECO:0000259" key="5">
    <source>
        <dbReference type="Pfam" id="PF05351"/>
    </source>
</evidence>
<proteinExistence type="inferred from homology"/>
<dbReference type="GO" id="GO:0042953">
    <property type="term" value="P:lipoprotein transport"/>
    <property type="evidence" value="ECO:0007669"/>
    <property type="project" value="TreeGrafter"/>
</dbReference>
<organism evidence="6 7">
    <name type="scientific">Prymnesium parvum</name>
    <name type="common">Toxic golden alga</name>
    <dbReference type="NCBI Taxonomy" id="97485"/>
    <lineage>
        <taxon>Eukaryota</taxon>
        <taxon>Haptista</taxon>
        <taxon>Haptophyta</taxon>
        <taxon>Prymnesiophyceae</taxon>
        <taxon>Prymnesiales</taxon>
        <taxon>Prymnesiaceae</taxon>
        <taxon>Prymnesium</taxon>
    </lineage>
</organism>
<evidence type="ECO:0000256" key="3">
    <source>
        <dbReference type="ARBA" id="ARBA00022927"/>
    </source>
</evidence>
<keyword evidence="7" id="KW-1185">Reference proteome</keyword>
<evidence type="ECO:0000256" key="1">
    <source>
        <dbReference type="ARBA" id="ARBA00008102"/>
    </source>
</evidence>
<dbReference type="PANTHER" id="PTHR12951">
    <property type="entry name" value="RETINAL PROTEIN 4"/>
    <property type="match status" value="1"/>
</dbReference>